<dbReference type="PANTHER" id="PTHR43247">
    <property type="entry name" value="PHOSPHOSERINE AMINOTRANSFERASE"/>
    <property type="match status" value="1"/>
</dbReference>
<evidence type="ECO:0000256" key="3">
    <source>
        <dbReference type="ARBA" id="ARBA00006904"/>
    </source>
</evidence>
<keyword evidence="16" id="KW-1185">Reference proteome</keyword>
<gene>
    <name evidence="12 15" type="primary">serC</name>
    <name evidence="15" type="ORF">KOR34_35820</name>
</gene>
<dbReference type="InterPro" id="IPR000192">
    <property type="entry name" value="Aminotrans_V_dom"/>
</dbReference>
<keyword evidence="8 12" id="KW-0664">Pyridoxine biosynthesis</keyword>
<evidence type="ECO:0000259" key="14">
    <source>
        <dbReference type="Pfam" id="PF00266"/>
    </source>
</evidence>
<comment type="caution">
    <text evidence="12">Lacks conserved residue(s) required for the propagation of feature annotation.</text>
</comment>
<dbReference type="Gene3D" id="3.40.640.10">
    <property type="entry name" value="Type I PLP-dependent aspartate aminotransferase-like (Major domain)"/>
    <property type="match status" value="1"/>
</dbReference>
<comment type="cofactor">
    <cofactor evidence="12">
        <name>pyridoxal 5'-phosphate</name>
        <dbReference type="ChEBI" id="CHEBI:597326"/>
    </cofactor>
    <text evidence="12">Binds 1 pyridoxal phosphate per subunit.</text>
</comment>
<feature type="binding site" evidence="12">
    <location>
        <position position="173"/>
    </location>
    <ligand>
        <name>pyridoxal 5'-phosphate</name>
        <dbReference type="ChEBI" id="CHEBI:597326"/>
    </ligand>
</feature>
<comment type="function">
    <text evidence="12">Catalyzes the reversible conversion of 3-phosphohydroxypyruvate to phosphoserine and of 3-hydroxy-2-oxo-4-phosphonooxybutanoate to phosphohydroxythreonine.</text>
</comment>
<dbReference type="PANTHER" id="PTHR43247:SF1">
    <property type="entry name" value="PHOSPHOSERINE AMINOTRANSFERASE"/>
    <property type="match status" value="1"/>
</dbReference>
<evidence type="ECO:0000256" key="2">
    <source>
        <dbReference type="ARBA" id="ARBA00005099"/>
    </source>
</evidence>
<sequence>MDERVYNFSAGPAVLPVPVLEQIRDEMLCLPGAGASILEISHRGGPFTEIIQSAEANLRKLLDISDDYAVLFLQGGSRLQFSMIPINLLGEGQSADYILTGSWGKKALQEAQKEGKTRVAFTAKDSGFDHVPAEGDLDLDPNAAYCHYTCNETIEGVQFAGEPDTGDVPLICDASSDFLHRKLDVSRYGMIYACAQKNAGPSGVTVVIMRKDLAERSGDNLPSYLSYKNHVQEESLGNTPPTFGIYVVDLVAKWLLNEIGGLDKMFDRNKAKALKLYDVIDAHTDVYKGHAQPHSRSVMNVTFNLPSDELTSRFLSEAKKHKLDALKGHRSVGGIRASIYNAMPIEGVDALASFMTDFAKSC</sequence>
<dbReference type="InterPro" id="IPR015424">
    <property type="entry name" value="PyrdxlP-dep_Trfase"/>
</dbReference>
<comment type="caution">
    <text evidence="15">The sequence shown here is derived from an EMBL/GenBank/DDBJ whole genome shotgun (WGS) entry which is preliminary data.</text>
</comment>
<comment type="subunit">
    <text evidence="12">Homodimer.</text>
</comment>
<evidence type="ECO:0000256" key="1">
    <source>
        <dbReference type="ARBA" id="ARBA00004915"/>
    </source>
</evidence>
<evidence type="ECO:0000256" key="5">
    <source>
        <dbReference type="ARBA" id="ARBA00022605"/>
    </source>
</evidence>
<dbReference type="NCBIfam" id="TIGR01364">
    <property type="entry name" value="serC_1"/>
    <property type="match status" value="1"/>
</dbReference>
<keyword evidence="4 12" id="KW-0032">Aminotransferase</keyword>
<feature type="binding site" evidence="12">
    <location>
        <position position="153"/>
    </location>
    <ligand>
        <name>pyridoxal 5'-phosphate</name>
        <dbReference type="ChEBI" id="CHEBI:597326"/>
    </ligand>
</feature>
<accession>A0A5C5V762</accession>
<dbReference type="AlphaFoldDB" id="A0A5C5V762"/>
<dbReference type="GO" id="GO:0006564">
    <property type="term" value="P:L-serine biosynthetic process"/>
    <property type="evidence" value="ECO:0007669"/>
    <property type="project" value="UniProtKB-UniRule"/>
</dbReference>
<keyword evidence="9 12" id="KW-0718">Serine biosynthesis</keyword>
<feature type="modified residue" description="N6-(pyridoxal phosphate)lysine" evidence="12">
    <location>
        <position position="197"/>
    </location>
</feature>
<evidence type="ECO:0000256" key="10">
    <source>
        <dbReference type="ARBA" id="ARBA00047630"/>
    </source>
</evidence>
<evidence type="ECO:0000256" key="8">
    <source>
        <dbReference type="ARBA" id="ARBA00023096"/>
    </source>
</evidence>
<dbReference type="GO" id="GO:0004648">
    <property type="term" value="F:O-phospho-L-serine:2-oxoglutarate aminotransferase activity"/>
    <property type="evidence" value="ECO:0007669"/>
    <property type="project" value="UniProtKB-UniRule"/>
</dbReference>
<comment type="catalytic activity">
    <reaction evidence="10 12">
        <text>4-(phosphooxy)-L-threonine + 2-oxoglutarate = (R)-3-hydroxy-2-oxo-4-phosphooxybutanoate + L-glutamate</text>
        <dbReference type="Rhea" id="RHEA:16573"/>
        <dbReference type="ChEBI" id="CHEBI:16810"/>
        <dbReference type="ChEBI" id="CHEBI:29985"/>
        <dbReference type="ChEBI" id="CHEBI:58452"/>
        <dbReference type="ChEBI" id="CHEBI:58538"/>
        <dbReference type="EC" id="2.6.1.52"/>
    </reaction>
</comment>
<evidence type="ECO:0000256" key="13">
    <source>
        <dbReference type="RuleBase" id="RU004505"/>
    </source>
</evidence>
<keyword evidence="7 12" id="KW-0663">Pyridoxal phosphate</keyword>
<comment type="subcellular location">
    <subcellularLocation>
        <location evidence="12">Cytoplasm</location>
    </subcellularLocation>
</comment>
<dbReference type="InterPro" id="IPR020578">
    <property type="entry name" value="Aminotrans_V_PyrdxlP_BS"/>
</dbReference>
<evidence type="ECO:0000313" key="15">
    <source>
        <dbReference type="EMBL" id="TWT33749.1"/>
    </source>
</evidence>
<evidence type="ECO:0000256" key="12">
    <source>
        <dbReference type="HAMAP-Rule" id="MF_00160"/>
    </source>
</evidence>
<evidence type="ECO:0000256" key="6">
    <source>
        <dbReference type="ARBA" id="ARBA00022679"/>
    </source>
</evidence>
<feature type="binding site" evidence="12">
    <location>
        <begin position="238"/>
        <end position="239"/>
    </location>
    <ligand>
        <name>pyridoxal 5'-phosphate</name>
        <dbReference type="ChEBI" id="CHEBI:597326"/>
    </ligand>
</feature>
<dbReference type="UniPathway" id="UPA00135">
    <property type="reaction ID" value="UER00197"/>
</dbReference>
<feature type="binding site" evidence="12">
    <location>
        <position position="196"/>
    </location>
    <ligand>
        <name>pyridoxal 5'-phosphate</name>
        <dbReference type="ChEBI" id="CHEBI:597326"/>
    </ligand>
</feature>
<dbReference type="Gene3D" id="3.90.1150.10">
    <property type="entry name" value="Aspartate Aminotransferase, domain 1"/>
    <property type="match status" value="1"/>
</dbReference>
<dbReference type="EC" id="2.6.1.52" evidence="12"/>
<evidence type="ECO:0000256" key="4">
    <source>
        <dbReference type="ARBA" id="ARBA00022576"/>
    </source>
</evidence>
<dbReference type="Proteomes" id="UP000316714">
    <property type="component" value="Unassembled WGS sequence"/>
</dbReference>
<comment type="pathway">
    <text evidence="1 12">Cofactor biosynthesis; pyridoxine 5'-phosphate biosynthesis; pyridoxine 5'-phosphate from D-erythrose 4-phosphate: step 3/5.</text>
</comment>
<dbReference type="GO" id="GO:0030170">
    <property type="term" value="F:pyridoxal phosphate binding"/>
    <property type="evidence" value="ECO:0007669"/>
    <property type="project" value="UniProtKB-UniRule"/>
</dbReference>
<comment type="catalytic activity">
    <reaction evidence="11 12 13">
        <text>O-phospho-L-serine + 2-oxoglutarate = 3-phosphooxypyruvate + L-glutamate</text>
        <dbReference type="Rhea" id="RHEA:14329"/>
        <dbReference type="ChEBI" id="CHEBI:16810"/>
        <dbReference type="ChEBI" id="CHEBI:18110"/>
        <dbReference type="ChEBI" id="CHEBI:29985"/>
        <dbReference type="ChEBI" id="CHEBI:57524"/>
        <dbReference type="EC" id="2.6.1.52"/>
    </reaction>
</comment>
<dbReference type="NCBIfam" id="NF003764">
    <property type="entry name" value="PRK05355.1"/>
    <property type="match status" value="1"/>
</dbReference>
<dbReference type="InterPro" id="IPR015421">
    <property type="entry name" value="PyrdxlP-dep_Trfase_major"/>
</dbReference>
<evidence type="ECO:0000313" key="16">
    <source>
        <dbReference type="Proteomes" id="UP000316714"/>
    </source>
</evidence>
<dbReference type="PIRSF" id="PIRSF000525">
    <property type="entry name" value="SerC"/>
    <property type="match status" value="1"/>
</dbReference>
<feature type="binding site" evidence="12">
    <location>
        <position position="43"/>
    </location>
    <ligand>
        <name>L-glutamate</name>
        <dbReference type="ChEBI" id="CHEBI:29985"/>
    </ligand>
</feature>
<dbReference type="PROSITE" id="PS00595">
    <property type="entry name" value="AA_TRANSFER_CLASS_5"/>
    <property type="match status" value="1"/>
</dbReference>
<dbReference type="FunFam" id="3.90.1150.10:FF:000006">
    <property type="entry name" value="Phosphoserine aminotransferase"/>
    <property type="match status" value="1"/>
</dbReference>
<proteinExistence type="inferred from homology"/>
<dbReference type="InterPro" id="IPR022278">
    <property type="entry name" value="Pser_aminoTfrase"/>
</dbReference>
<feature type="binding site" evidence="12">
    <location>
        <position position="103"/>
    </location>
    <ligand>
        <name>pyridoxal 5'-phosphate</name>
        <dbReference type="ChEBI" id="CHEBI:597326"/>
    </ligand>
</feature>
<dbReference type="FunFam" id="3.40.640.10:FF:000010">
    <property type="entry name" value="Phosphoserine aminotransferase"/>
    <property type="match status" value="1"/>
</dbReference>
<keyword evidence="5 12" id="KW-0028">Amino-acid biosynthesis</keyword>
<evidence type="ECO:0000256" key="9">
    <source>
        <dbReference type="ARBA" id="ARBA00023299"/>
    </source>
</evidence>
<dbReference type="UniPathway" id="UPA00244">
    <property type="reaction ID" value="UER00311"/>
</dbReference>
<organism evidence="15 16">
    <name type="scientific">Posidoniimonas corsicana</name>
    <dbReference type="NCBI Taxonomy" id="1938618"/>
    <lineage>
        <taxon>Bacteria</taxon>
        <taxon>Pseudomonadati</taxon>
        <taxon>Planctomycetota</taxon>
        <taxon>Planctomycetia</taxon>
        <taxon>Pirellulales</taxon>
        <taxon>Lacipirellulaceae</taxon>
        <taxon>Posidoniimonas</taxon>
    </lineage>
</organism>
<dbReference type="RefSeq" id="WP_146566631.1">
    <property type="nucleotide sequence ID" value="NZ_SIHJ01000002.1"/>
</dbReference>
<feature type="domain" description="Aminotransferase class V" evidence="14">
    <location>
        <begin position="5"/>
        <end position="351"/>
    </location>
</feature>
<reference evidence="15 16" key="1">
    <citation type="submission" date="2019-02" db="EMBL/GenBank/DDBJ databases">
        <title>Deep-cultivation of Planctomycetes and their phenomic and genomic characterization uncovers novel biology.</title>
        <authorList>
            <person name="Wiegand S."/>
            <person name="Jogler M."/>
            <person name="Boedeker C."/>
            <person name="Pinto D."/>
            <person name="Vollmers J."/>
            <person name="Rivas-Marin E."/>
            <person name="Kohn T."/>
            <person name="Peeters S.H."/>
            <person name="Heuer A."/>
            <person name="Rast P."/>
            <person name="Oberbeckmann S."/>
            <person name="Bunk B."/>
            <person name="Jeske O."/>
            <person name="Meyerdierks A."/>
            <person name="Storesund J.E."/>
            <person name="Kallscheuer N."/>
            <person name="Luecker S."/>
            <person name="Lage O.M."/>
            <person name="Pohl T."/>
            <person name="Merkel B.J."/>
            <person name="Hornburger P."/>
            <person name="Mueller R.-W."/>
            <person name="Bruemmer F."/>
            <person name="Labrenz M."/>
            <person name="Spormann A.M."/>
            <person name="Op Den Camp H."/>
            <person name="Overmann J."/>
            <person name="Amann R."/>
            <person name="Jetten M.S.M."/>
            <person name="Mascher T."/>
            <person name="Medema M.H."/>
            <person name="Devos D.P."/>
            <person name="Kaster A.-K."/>
            <person name="Ovreas L."/>
            <person name="Rohde M."/>
            <person name="Galperin M.Y."/>
            <person name="Jogler C."/>
        </authorList>
    </citation>
    <scope>NUCLEOTIDE SEQUENCE [LARGE SCALE GENOMIC DNA]</scope>
    <source>
        <strain evidence="15 16">KOR34</strain>
    </source>
</reference>
<comment type="pathway">
    <text evidence="2 12 13">Amino-acid biosynthesis; L-serine biosynthesis; L-serine from 3-phospho-D-glycerate: step 2/3.</text>
</comment>
<protein>
    <recommendedName>
        <fullName evidence="12">Phosphoserine aminotransferase</fullName>
        <ecNumber evidence="12">2.6.1.52</ecNumber>
    </recommendedName>
    <alternativeName>
        <fullName evidence="12">Phosphohydroxythreonine aminotransferase</fullName>
        <shortName evidence="12">PSAT</shortName>
    </alternativeName>
</protein>
<dbReference type="OrthoDB" id="9809412at2"/>
<dbReference type="GO" id="GO:0005737">
    <property type="term" value="C:cytoplasm"/>
    <property type="evidence" value="ECO:0007669"/>
    <property type="project" value="UniProtKB-SubCell"/>
</dbReference>
<comment type="similarity">
    <text evidence="3 12">Belongs to the class-V pyridoxal-phosphate-dependent aminotransferase family. SerC subfamily.</text>
</comment>
<dbReference type="InterPro" id="IPR015422">
    <property type="entry name" value="PyrdxlP-dep_Trfase_small"/>
</dbReference>
<name>A0A5C5V762_9BACT</name>
<evidence type="ECO:0000256" key="11">
    <source>
        <dbReference type="ARBA" id="ARBA00049007"/>
    </source>
</evidence>
<evidence type="ECO:0000256" key="7">
    <source>
        <dbReference type="ARBA" id="ARBA00022898"/>
    </source>
</evidence>
<dbReference type="SUPFAM" id="SSF53383">
    <property type="entry name" value="PLP-dependent transferases"/>
    <property type="match status" value="1"/>
</dbReference>
<dbReference type="HAMAP" id="MF_00160">
    <property type="entry name" value="SerC_aminotrans_5"/>
    <property type="match status" value="1"/>
</dbReference>
<keyword evidence="12" id="KW-0963">Cytoplasm</keyword>
<dbReference type="Pfam" id="PF00266">
    <property type="entry name" value="Aminotran_5"/>
    <property type="match status" value="1"/>
</dbReference>
<dbReference type="GO" id="GO:0008615">
    <property type="term" value="P:pyridoxine biosynthetic process"/>
    <property type="evidence" value="ECO:0007669"/>
    <property type="project" value="UniProtKB-UniRule"/>
</dbReference>
<keyword evidence="6 12" id="KW-0808">Transferase</keyword>
<dbReference type="EMBL" id="SIHJ01000002">
    <property type="protein sequence ID" value="TWT33749.1"/>
    <property type="molecule type" value="Genomic_DNA"/>
</dbReference>